<keyword evidence="2" id="KW-1185">Reference proteome</keyword>
<organism evidence="1 2">
    <name type="scientific">Armillaria gallica</name>
    <name type="common">Bulbous honey fungus</name>
    <name type="synonym">Armillaria bulbosa</name>
    <dbReference type="NCBI Taxonomy" id="47427"/>
    <lineage>
        <taxon>Eukaryota</taxon>
        <taxon>Fungi</taxon>
        <taxon>Dikarya</taxon>
        <taxon>Basidiomycota</taxon>
        <taxon>Agaricomycotina</taxon>
        <taxon>Agaricomycetes</taxon>
        <taxon>Agaricomycetidae</taxon>
        <taxon>Agaricales</taxon>
        <taxon>Marasmiineae</taxon>
        <taxon>Physalacriaceae</taxon>
        <taxon>Armillaria</taxon>
    </lineage>
</organism>
<gene>
    <name evidence="1" type="ORF">ARMGADRAFT_220351</name>
</gene>
<reference evidence="2" key="1">
    <citation type="journal article" date="2017" name="Nat. Ecol. Evol.">
        <title>Genome expansion and lineage-specific genetic innovations in the forest pathogenic fungi Armillaria.</title>
        <authorList>
            <person name="Sipos G."/>
            <person name="Prasanna A.N."/>
            <person name="Walter M.C."/>
            <person name="O'Connor E."/>
            <person name="Balint B."/>
            <person name="Krizsan K."/>
            <person name="Kiss B."/>
            <person name="Hess J."/>
            <person name="Varga T."/>
            <person name="Slot J."/>
            <person name="Riley R."/>
            <person name="Boka B."/>
            <person name="Rigling D."/>
            <person name="Barry K."/>
            <person name="Lee J."/>
            <person name="Mihaltcheva S."/>
            <person name="LaButti K."/>
            <person name="Lipzen A."/>
            <person name="Waldron R."/>
            <person name="Moloney N.M."/>
            <person name="Sperisen C."/>
            <person name="Kredics L."/>
            <person name="Vagvoelgyi C."/>
            <person name="Patrignani A."/>
            <person name="Fitzpatrick D."/>
            <person name="Nagy I."/>
            <person name="Doyle S."/>
            <person name="Anderson J.B."/>
            <person name="Grigoriev I.V."/>
            <person name="Gueldener U."/>
            <person name="Muensterkoetter M."/>
            <person name="Nagy L.G."/>
        </authorList>
    </citation>
    <scope>NUCLEOTIDE SEQUENCE [LARGE SCALE GENOMIC DNA]</scope>
    <source>
        <strain evidence="2">Ar21-2</strain>
    </source>
</reference>
<name>A0A2H3E5X4_ARMGA</name>
<dbReference type="AlphaFoldDB" id="A0A2H3E5X4"/>
<accession>A0A2H3E5X4</accession>
<protein>
    <submittedName>
        <fullName evidence="1">Uncharacterized protein</fullName>
    </submittedName>
</protein>
<sequence length="167" mass="18387">MQPDGVGFLGESSNVIVNAGAFLTRIRCRLTATYGLQRYGRSNGRGEYTNSMNGWRTSSVVSTEERCRSGNDYHGCFEELAGTCRQKRVALQDASWKGCQFKGHPMSHEELAAEILEAGTDVTARTTHVKRTKPSSSLKDIGVVTNSRCQCEGQGSSIKHFESRSPY</sequence>
<proteinExistence type="predicted"/>
<evidence type="ECO:0000313" key="1">
    <source>
        <dbReference type="EMBL" id="PBL01545.1"/>
    </source>
</evidence>
<dbReference type="InParanoid" id="A0A2H3E5X4"/>
<dbReference type="Proteomes" id="UP000217790">
    <property type="component" value="Unassembled WGS sequence"/>
</dbReference>
<evidence type="ECO:0000313" key="2">
    <source>
        <dbReference type="Proteomes" id="UP000217790"/>
    </source>
</evidence>
<dbReference type="OrthoDB" id="10566286at2759"/>
<dbReference type="EMBL" id="KZ293645">
    <property type="protein sequence ID" value="PBL01545.1"/>
    <property type="molecule type" value="Genomic_DNA"/>
</dbReference>